<organism evidence="1 3">
    <name type="scientific">Didymodactylos carnosus</name>
    <dbReference type="NCBI Taxonomy" id="1234261"/>
    <lineage>
        <taxon>Eukaryota</taxon>
        <taxon>Metazoa</taxon>
        <taxon>Spiralia</taxon>
        <taxon>Gnathifera</taxon>
        <taxon>Rotifera</taxon>
        <taxon>Eurotatoria</taxon>
        <taxon>Bdelloidea</taxon>
        <taxon>Philodinida</taxon>
        <taxon>Philodinidae</taxon>
        <taxon>Didymodactylos</taxon>
    </lineage>
</organism>
<evidence type="ECO:0000313" key="2">
    <source>
        <dbReference type="EMBL" id="CAF4282402.1"/>
    </source>
</evidence>
<evidence type="ECO:0000313" key="1">
    <source>
        <dbReference type="EMBL" id="CAF1493228.1"/>
    </source>
</evidence>
<dbReference type="Gene3D" id="3.40.1410.10">
    <property type="entry name" value="Chorismate lyase-like"/>
    <property type="match status" value="1"/>
</dbReference>
<reference evidence="1" key="1">
    <citation type="submission" date="2021-02" db="EMBL/GenBank/DDBJ databases">
        <authorList>
            <person name="Nowell W R."/>
        </authorList>
    </citation>
    <scope>NUCLEOTIDE SEQUENCE</scope>
</reference>
<accession>A0A8S2FKB5</accession>
<dbReference type="EMBL" id="CAJNOK010033344">
    <property type="protein sequence ID" value="CAF1493228.1"/>
    <property type="molecule type" value="Genomic_DNA"/>
</dbReference>
<dbReference type="EMBL" id="CAJOBA010055317">
    <property type="protein sequence ID" value="CAF4282402.1"/>
    <property type="molecule type" value="Genomic_DNA"/>
</dbReference>
<dbReference type="Proteomes" id="UP000677228">
    <property type="component" value="Unassembled WGS sequence"/>
</dbReference>
<dbReference type="InterPro" id="IPR028978">
    <property type="entry name" value="Chorismate_lyase_/UTRA_dom_sf"/>
</dbReference>
<dbReference type="SUPFAM" id="SSF64288">
    <property type="entry name" value="Chorismate lyase-like"/>
    <property type="match status" value="1"/>
</dbReference>
<protein>
    <submittedName>
        <fullName evidence="1">Uncharacterized protein</fullName>
    </submittedName>
</protein>
<dbReference type="AlphaFoldDB" id="A0A8S2FKB5"/>
<sequence>MTSSTKISPESCEDQRPQVIWSNSFETRVSILALIQSLNVQLLTHASATKTLEKWCQDHQLIDTKASPTVVVELDKSMHKVISDEQRKQLNISSDETVCYRHVYIKCGQLILSMADNWYVPSRLTDEMNNLLNTTNIPFGKIVAPLRFRRHTLTSQLLWEPLTDDWEMKSFASLHTMYDGNKCLIFPYKILEHKAILYTDDIPFSLVTETYTRELFDLPDKRLNSKEAWVHD</sequence>
<gene>
    <name evidence="1" type="ORF">OVA965_LOCUS36597</name>
    <name evidence="2" type="ORF">TMI583_LOCUS37616</name>
</gene>
<evidence type="ECO:0000313" key="3">
    <source>
        <dbReference type="Proteomes" id="UP000677228"/>
    </source>
</evidence>
<name>A0A8S2FKB5_9BILA</name>
<proteinExistence type="predicted"/>
<dbReference type="Proteomes" id="UP000682733">
    <property type="component" value="Unassembled WGS sequence"/>
</dbReference>
<comment type="caution">
    <text evidence="1">The sequence shown here is derived from an EMBL/GenBank/DDBJ whole genome shotgun (WGS) entry which is preliminary data.</text>
</comment>